<dbReference type="InterPro" id="IPR036388">
    <property type="entry name" value="WH-like_DNA-bd_sf"/>
</dbReference>
<dbReference type="Pfam" id="PF03965">
    <property type="entry name" value="Penicillinase_R"/>
    <property type="match status" value="1"/>
</dbReference>
<feature type="compositionally biased region" description="Polar residues" evidence="5">
    <location>
        <begin position="1"/>
        <end position="10"/>
    </location>
</feature>
<organism evidence="6 7">
    <name type="scientific">Prauserella rugosa</name>
    <dbReference type="NCBI Taxonomy" id="43354"/>
    <lineage>
        <taxon>Bacteria</taxon>
        <taxon>Bacillati</taxon>
        <taxon>Actinomycetota</taxon>
        <taxon>Actinomycetes</taxon>
        <taxon>Pseudonocardiales</taxon>
        <taxon>Pseudonocardiaceae</taxon>
        <taxon>Prauserella</taxon>
    </lineage>
</organism>
<proteinExistence type="inferred from homology"/>
<keyword evidence="3" id="KW-0238">DNA-binding</keyword>
<evidence type="ECO:0000256" key="1">
    <source>
        <dbReference type="ARBA" id="ARBA00011046"/>
    </source>
</evidence>
<keyword evidence="2" id="KW-0805">Transcription regulation</keyword>
<accession>A0A660CCS7</accession>
<name>A0A660CCS7_9PSEU</name>
<dbReference type="GO" id="GO:0003677">
    <property type="term" value="F:DNA binding"/>
    <property type="evidence" value="ECO:0007669"/>
    <property type="project" value="UniProtKB-KW"/>
</dbReference>
<dbReference type="SUPFAM" id="SSF46785">
    <property type="entry name" value="Winged helix' DNA-binding domain"/>
    <property type="match status" value="1"/>
</dbReference>
<keyword evidence="4" id="KW-0804">Transcription</keyword>
<comment type="caution">
    <text evidence="6">The sequence shown here is derived from an EMBL/GenBank/DDBJ whole genome shotgun (WGS) entry which is preliminary data.</text>
</comment>
<protein>
    <submittedName>
        <fullName evidence="6">Putative transcriptional regulator</fullName>
    </submittedName>
</protein>
<evidence type="ECO:0000256" key="5">
    <source>
        <dbReference type="SAM" id="MobiDB-lite"/>
    </source>
</evidence>
<sequence>MISAESTVTSAAERRKGHKPHPPARRSWLNFRWTHGERVDVAKLGELERAVMEVLWARAEPATVRAVHEELSDRDLAYTTVMTVLTRLAAKGVVRRKRSGRAWLYAPAATREEYVAELMLEALEMTGDRDSALVRFAQSVTNDEADALRKALERGESP</sequence>
<keyword evidence="7" id="KW-1185">Reference proteome</keyword>
<dbReference type="GO" id="GO:0045892">
    <property type="term" value="P:negative regulation of DNA-templated transcription"/>
    <property type="evidence" value="ECO:0007669"/>
    <property type="project" value="InterPro"/>
</dbReference>
<dbReference type="AlphaFoldDB" id="A0A660CCS7"/>
<evidence type="ECO:0000313" key="6">
    <source>
        <dbReference type="EMBL" id="TWH21350.1"/>
    </source>
</evidence>
<gene>
    <name evidence="6" type="ORF">JD82_03212</name>
</gene>
<evidence type="ECO:0000313" key="7">
    <source>
        <dbReference type="Proteomes" id="UP000317303"/>
    </source>
</evidence>
<dbReference type="Proteomes" id="UP000317303">
    <property type="component" value="Unassembled WGS sequence"/>
</dbReference>
<dbReference type="Gene3D" id="1.10.10.10">
    <property type="entry name" value="Winged helix-like DNA-binding domain superfamily/Winged helix DNA-binding domain"/>
    <property type="match status" value="1"/>
</dbReference>
<feature type="region of interest" description="Disordered" evidence="5">
    <location>
        <begin position="1"/>
        <end position="23"/>
    </location>
</feature>
<dbReference type="Gene3D" id="6.10.140.850">
    <property type="match status" value="1"/>
</dbReference>
<dbReference type="InterPro" id="IPR005650">
    <property type="entry name" value="BlaI_family"/>
</dbReference>
<dbReference type="InterPro" id="IPR036390">
    <property type="entry name" value="WH_DNA-bd_sf"/>
</dbReference>
<reference evidence="6 7" key="1">
    <citation type="submission" date="2019-07" db="EMBL/GenBank/DDBJ databases">
        <title>R&amp;d 2014.</title>
        <authorList>
            <person name="Klenk H.-P."/>
        </authorList>
    </citation>
    <scope>NUCLEOTIDE SEQUENCE [LARGE SCALE GENOMIC DNA]</scope>
    <source>
        <strain evidence="6 7">DSM 43194</strain>
    </source>
</reference>
<evidence type="ECO:0000256" key="3">
    <source>
        <dbReference type="ARBA" id="ARBA00023125"/>
    </source>
</evidence>
<dbReference type="EMBL" id="VLJV01000001">
    <property type="protein sequence ID" value="TWH21350.1"/>
    <property type="molecule type" value="Genomic_DNA"/>
</dbReference>
<comment type="similarity">
    <text evidence="1">Belongs to the BlaI transcriptional regulatory family.</text>
</comment>
<evidence type="ECO:0000256" key="2">
    <source>
        <dbReference type="ARBA" id="ARBA00023015"/>
    </source>
</evidence>
<evidence type="ECO:0000256" key="4">
    <source>
        <dbReference type="ARBA" id="ARBA00023163"/>
    </source>
</evidence>